<dbReference type="EMBL" id="JAEVFJ010000033">
    <property type="protein sequence ID" value="KAH8092216.1"/>
    <property type="molecule type" value="Genomic_DNA"/>
</dbReference>
<dbReference type="PANTHER" id="PTHR38048">
    <property type="entry name" value="EXPRESSED PROTEIN"/>
    <property type="match status" value="1"/>
</dbReference>
<organism evidence="1 2">
    <name type="scientific">Cristinia sonorae</name>
    <dbReference type="NCBI Taxonomy" id="1940300"/>
    <lineage>
        <taxon>Eukaryota</taxon>
        <taxon>Fungi</taxon>
        <taxon>Dikarya</taxon>
        <taxon>Basidiomycota</taxon>
        <taxon>Agaricomycotina</taxon>
        <taxon>Agaricomycetes</taxon>
        <taxon>Agaricomycetidae</taxon>
        <taxon>Agaricales</taxon>
        <taxon>Pleurotineae</taxon>
        <taxon>Stephanosporaceae</taxon>
        <taxon>Cristinia</taxon>
    </lineage>
</organism>
<comment type="caution">
    <text evidence="1">The sequence shown here is derived from an EMBL/GenBank/DDBJ whole genome shotgun (WGS) entry which is preliminary data.</text>
</comment>
<evidence type="ECO:0008006" key="3">
    <source>
        <dbReference type="Google" id="ProtNLM"/>
    </source>
</evidence>
<proteinExistence type="predicted"/>
<sequence length="247" mass="27987">MMADTLQTLRSTLDFFIKACHGPKPTDGHDAQYWTMAGIHAFILNGLISIYEQAATIPEEKAVDFCGYALQWTSATHHHHHVEETAYFPMFSHKFDTSFVEQEHSTFTPGLEALDSYLVSCLPTGAPYGLGEVAGEHEQQKYDGSRVISIIDSFAEPLCKHLIQEVNSMEPDKLRAAGLTEAEMQTIAQESMKQSKKLPLTTIVVYSIMLSPKEIDFPPFSSFLRYYVVPYVLAFPNRRWWQFAPKN</sequence>
<keyword evidence="2" id="KW-1185">Reference proteome</keyword>
<dbReference type="PANTHER" id="PTHR38048:SF2">
    <property type="entry name" value="HEMERYTHRIN-LIKE DOMAIN-CONTAINING PROTEIN"/>
    <property type="match status" value="1"/>
</dbReference>
<evidence type="ECO:0000313" key="2">
    <source>
        <dbReference type="Proteomes" id="UP000813824"/>
    </source>
</evidence>
<protein>
    <recommendedName>
        <fullName evidence="3">Hemerythrin-like domain-containing protein</fullName>
    </recommendedName>
</protein>
<dbReference type="OrthoDB" id="58416at2759"/>
<name>A0A8K0XM44_9AGAR</name>
<dbReference type="AlphaFoldDB" id="A0A8K0XM44"/>
<dbReference type="InterPro" id="IPR053206">
    <property type="entry name" value="Dimeric_xanthone_biosynth"/>
</dbReference>
<gene>
    <name evidence="1" type="ORF">BXZ70DRAFT_464504</name>
</gene>
<evidence type="ECO:0000313" key="1">
    <source>
        <dbReference type="EMBL" id="KAH8092216.1"/>
    </source>
</evidence>
<dbReference type="Proteomes" id="UP000813824">
    <property type="component" value="Unassembled WGS sequence"/>
</dbReference>
<reference evidence="1" key="1">
    <citation type="journal article" date="2021" name="New Phytol.">
        <title>Evolutionary innovations through gain and loss of genes in the ectomycorrhizal Boletales.</title>
        <authorList>
            <person name="Wu G."/>
            <person name="Miyauchi S."/>
            <person name="Morin E."/>
            <person name="Kuo A."/>
            <person name="Drula E."/>
            <person name="Varga T."/>
            <person name="Kohler A."/>
            <person name="Feng B."/>
            <person name="Cao Y."/>
            <person name="Lipzen A."/>
            <person name="Daum C."/>
            <person name="Hundley H."/>
            <person name="Pangilinan J."/>
            <person name="Johnson J."/>
            <person name="Barry K."/>
            <person name="LaButti K."/>
            <person name="Ng V."/>
            <person name="Ahrendt S."/>
            <person name="Min B."/>
            <person name="Choi I.G."/>
            <person name="Park H."/>
            <person name="Plett J.M."/>
            <person name="Magnuson J."/>
            <person name="Spatafora J.W."/>
            <person name="Nagy L.G."/>
            <person name="Henrissat B."/>
            <person name="Grigoriev I.V."/>
            <person name="Yang Z.L."/>
            <person name="Xu J."/>
            <person name="Martin F.M."/>
        </authorList>
    </citation>
    <scope>NUCLEOTIDE SEQUENCE</scope>
    <source>
        <strain evidence="1">KKN 215</strain>
    </source>
</reference>
<accession>A0A8K0XM44</accession>